<dbReference type="EMBL" id="JAPFRF010000001">
    <property type="protein sequence ID" value="KAJ7344749.1"/>
    <property type="molecule type" value="Genomic_DNA"/>
</dbReference>
<comment type="subcellular location">
    <subcellularLocation>
        <location evidence="1">Mitochondrion inner membrane</location>
        <topology evidence="1">Single-pass membrane protein</topology>
    </subcellularLocation>
</comment>
<dbReference type="Proteomes" id="UP001142489">
    <property type="component" value="Unassembled WGS sequence"/>
</dbReference>
<comment type="similarity">
    <text evidence="2">Belongs to the COX16 family.</text>
</comment>
<feature type="compositionally biased region" description="Basic and acidic residues" evidence="9">
    <location>
        <begin position="100"/>
        <end position="112"/>
    </location>
</feature>
<evidence type="ECO:0000256" key="9">
    <source>
        <dbReference type="SAM" id="MobiDB-lite"/>
    </source>
</evidence>
<evidence type="ECO:0000313" key="11">
    <source>
        <dbReference type="Proteomes" id="UP001142489"/>
    </source>
</evidence>
<evidence type="ECO:0000256" key="8">
    <source>
        <dbReference type="ARBA" id="ARBA00023136"/>
    </source>
</evidence>
<keyword evidence="7" id="KW-0496">Mitochondrion</keyword>
<dbReference type="PANTHER" id="PTHR17130:SF14">
    <property type="entry name" value="CYTOCHROME C OXIDASE ASSEMBLY PROTEIN COX16 HOMOLOG, MITOCHONDRIAL"/>
    <property type="match status" value="1"/>
</dbReference>
<evidence type="ECO:0000256" key="7">
    <source>
        <dbReference type="ARBA" id="ARBA00023128"/>
    </source>
</evidence>
<comment type="caution">
    <text evidence="10">The sequence shown here is derived from an EMBL/GenBank/DDBJ whole genome shotgun (WGS) entry which is preliminary data.</text>
</comment>
<sequence length="119" mass="13881">MGPEKPRPLSGFLAEGRTMPLLPGRWRALKRNKSFKYGVPMVVLAIAGSLGIRELTQIRIDIEKYRTQVDPALQEEHRKKIMSLEEEYEKMKDNTFDDWKNIRGPRPWEDSKSVQAVQR</sequence>
<evidence type="ECO:0000256" key="1">
    <source>
        <dbReference type="ARBA" id="ARBA00004434"/>
    </source>
</evidence>
<reference evidence="10" key="1">
    <citation type="journal article" date="2023" name="DNA Res.">
        <title>Chromosome-level genome assembly of Phrynocephalus forsythii using third-generation DNA sequencing and Hi-C analysis.</title>
        <authorList>
            <person name="Qi Y."/>
            <person name="Zhao W."/>
            <person name="Zhao Y."/>
            <person name="Niu C."/>
            <person name="Cao S."/>
            <person name="Zhang Y."/>
        </authorList>
    </citation>
    <scope>NUCLEOTIDE SEQUENCE</scope>
    <source>
        <tissue evidence="10">Muscle</tissue>
    </source>
</reference>
<keyword evidence="11" id="KW-1185">Reference proteome</keyword>
<evidence type="ECO:0000256" key="3">
    <source>
        <dbReference type="ARBA" id="ARBA00021814"/>
    </source>
</evidence>
<evidence type="ECO:0000256" key="5">
    <source>
        <dbReference type="ARBA" id="ARBA00022792"/>
    </source>
</evidence>
<evidence type="ECO:0000256" key="6">
    <source>
        <dbReference type="ARBA" id="ARBA00022989"/>
    </source>
</evidence>
<keyword evidence="4" id="KW-0812">Transmembrane</keyword>
<dbReference type="GO" id="GO:0033617">
    <property type="term" value="P:mitochondrial respiratory chain complex IV assembly"/>
    <property type="evidence" value="ECO:0007669"/>
    <property type="project" value="TreeGrafter"/>
</dbReference>
<evidence type="ECO:0000313" key="10">
    <source>
        <dbReference type="EMBL" id="KAJ7344749.1"/>
    </source>
</evidence>
<dbReference type="AlphaFoldDB" id="A0A9Q0Y5S8"/>
<keyword evidence="5" id="KW-0999">Mitochondrion inner membrane</keyword>
<gene>
    <name evidence="10" type="ORF">JRQ81_000699</name>
</gene>
<keyword evidence="8" id="KW-0472">Membrane</keyword>
<evidence type="ECO:0000256" key="2">
    <source>
        <dbReference type="ARBA" id="ARBA00008370"/>
    </source>
</evidence>
<organism evidence="10 11">
    <name type="scientific">Phrynocephalus forsythii</name>
    <dbReference type="NCBI Taxonomy" id="171643"/>
    <lineage>
        <taxon>Eukaryota</taxon>
        <taxon>Metazoa</taxon>
        <taxon>Chordata</taxon>
        <taxon>Craniata</taxon>
        <taxon>Vertebrata</taxon>
        <taxon>Euteleostomi</taxon>
        <taxon>Lepidosauria</taxon>
        <taxon>Squamata</taxon>
        <taxon>Bifurcata</taxon>
        <taxon>Unidentata</taxon>
        <taxon>Episquamata</taxon>
        <taxon>Toxicofera</taxon>
        <taxon>Iguania</taxon>
        <taxon>Acrodonta</taxon>
        <taxon>Agamidae</taxon>
        <taxon>Agaminae</taxon>
        <taxon>Phrynocephalus</taxon>
    </lineage>
</organism>
<proteinExistence type="inferred from homology"/>
<dbReference type="InterPro" id="IPR020164">
    <property type="entry name" value="Cyt_c_Oxase_assmbl_COX16"/>
</dbReference>
<accession>A0A9Q0Y5S8</accession>
<protein>
    <recommendedName>
        <fullName evidence="3">Cytochrome c oxidase assembly protein COX16 homolog, mitochondrial</fullName>
    </recommendedName>
</protein>
<dbReference type="Pfam" id="PF14138">
    <property type="entry name" value="COX16"/>
    <property type="match status" value="1"/>
</dbReference>
<keyword evidence="6" id="KW-1133">Transmembrane helix</keyword>
<dbReference type="OrthoDB" id="5516033at2759"/>
<dbReference type="GO" id="GO:0005743">
    <property type="term" value="C:mitochondrial inner membrane"/>
    <property type="evidence" value="ECO:0007669"/>
    <property type="project" value="UniProtKB-SubCell"/>
</dbReference>
<dbReference type="PANTHER" id="PTHR17130">
    <property type="entry name" value="MITOCHONDRIAL OUTER MEMBRANE PROTEIN 25"/>
    <property type="match status" value="1"/>
</dbReference>
<name>A0A9Q0Y5S8_9SAUR</name>
<evidence type="ECO:0000256" key="4">
    <source>
        <dbReference type="ARBA" id="ARBA00022692"/>
    </source>
</evidence>
<feature type="region of interest" description="Disordered" evidence="9">
    <location>
        <begin position="100"/>
        <end position="119"/>
    </location>
</feature>